<dbReference type="PANTHER" id="PTHR24198">
    <property type="entry name" value="ANKYRIN REPEAT AND PROTEIN KINASE DOMAIN-CONTAINING PROTEIN"/>
    <property type="match status" value="1"/>
</dbReference>
<feature type="repeat" description="ANK" evidence="3">
    <location>
        <begin position="85"/>
        <end position="117"/>
    </location>
</feature>
<keyword evidence="1" id="KW-0677">Repeat</keyword>
<accession>A0A4S3JCL5</accession>
<dbReference type="Proteomes" id="UP000308092">
    <property type="component" value="Unassembled WGS sequence"/>
</dbReference>
<protein>
    <recommendedName>
        <fullName evidence="4">GP-PDE domain-containing protein</fullName>
    </recommendedName>
</protein>
<dbReference type="Pfam" id="PF25329">
    <property type="entry name" value="C2_GDE1"/>
    <property type="match status" value="1"/>
</dbReference>
<proteinExistence type="predicted"/>
<dbReference type="GO" id="GO:0006629">
    <property type="term" value="P:lipid metabolic process"/>
    <property type="evidence" value="ECO:0007669"/>
    <property type="project" value="InterPro"/>
</dbReference>
<evidence type="ECO:0000313" key="6">
    <source>
        <dbReference type="Proteomes" id="UP000308092"/>
    </source>
</evidence>
<evidence type="ECO:0000313" key="5">
    <source>
        <dbReference type="EMBL" id="THC92087.1"/>
    </source>
</evidence>
<dbReference type="InterPro" id="IPR057506">
    <property type="entry name" value="C2_GPCPD1"/>
</dbReference>
<feature type="domain" description="GP-PDE" evidence="4">
    <location>
        <begin position="261"/>
        <end position="361"/>
    </location>
</feature>
<dbReference type="PANTHER" id="PTHR24198:SF165">
    <property type="entry name" value="ANKYRIN REPEAT-CONTAINING PROTEIN-RELATED"/>
    <property type="match status" value="1"/>
</dbReference>
<dbReference type="PROSITE" id="PS50297">
    <property type="entry name" value="ANK_REP_REGION"/>
    <property type="match status" value="2"/>
</dbReference>
<name>A0A4S3JCL5_9EURO</name>
<evidence type="ECO:0000256" key="3">
    <source>
        <dbReference type="PROSITE-ProRule" id="PRU00023"/>
    </source>
</evidence>
<dbReference type="SUPFAM" id="SSF48403">
    <property type="entry name" value="Ankyrin repeat"/>
    <property type="match status" value="1"/>
</dbReference>
<dbReference type="Pfam" id="PF03009">
    <property type="entry name" value="GDPD"/>
    <property type="match status" value="1"/>
</dbReference>
<keyword evidence="2 3" id="KW-0040">ANK repeat</keyword>
<dbReference type="GO" id="GO:0008081">
    <property type="term" value="F:phosphoric diester hydrolase activity"/>
    <property type="evidence" value="ECO:0007669"/>
    <property type="project" value="InterPro"/>
</dbReference>
<sequence length="361" mass="40083">MNQIGDKNLGKNAMDTLEDLLFIAIKYQYDEIVYLLAKCHFEFHRRSSNGETALYAAARCGREEYVEILLKNGRTTDINIPETIHGWTPLFIACVEGHQSVAKLLIQAGANQDIRDHFGWAANEHAVLRGHLAMAELLNSWNIEKLSGGPASMPLKLLPDTKSHFRPDQCYAVVNFGVLQNGKHVEAVEWRGPSSTSGLSIEVSLSEASNASQLVELPILTDMVNQPFVFPVTDPNQAWLTFKMLLIVKPMARPLPPLKNPCISRGLQLVGHRGENTIESFLSAAKQGATFVEPDVQLTRDLVPVIYHDLSLSESGTDIPIHDLSFEQSKHSELGGWDRSNQTSLTIINEGSRRKNPGVLR</sequence>
<keyword evidence="6" id="KW-1185">Reference proteome</keyword>
<dbReference type="PROSITE" id="PS51704">
    <property type="entry name" value="GP_PDE"/>
    <property type="match status" value="1"/>
</dbReference>
<comment type="caution">
    <text evidence="5">The sequence shown here is derived from an EMBL/GenBank/DDBJ whole genome shotgun (WGS) entry which is preliminary data.</text>
</comment>
<dbReference type="SUPFAM" id="SSF51695">
    <property type="entry name" value="PLC-like phosphodiesterases"/>
    <property type="match status" value="1"/>
</dbReference>
<dbReference type="AlphaFoldDB" id="A0A4S3JCL5"/>
<organism evidence="5 6">
    <name type="scientific">Aspergillus tanneri</name>
    <dbReference type="NCBI Taxonomy" id="1220188"/>
    <lineage>
        <taxon>Eukaryota</taxon>
        <taxon>Fungi</taxon>
        <taxon>Dikarya</taxon>
        <taxon>Ascomycota</taxon>
        <taxon>Pezizomycotina</taxon>
        <taxon>Eurotiomycetes</taxon>
        <taxon>Eurotiomycetidae</taxon>
        <taxon>Eurotiales</taxon>
        <taxon>Aspergillaceae</taxon>
        <taxon>Aspergillus</taxon>
        <taxon>Aspergillus subgen. Circumdati</taxon>
    </lineage>
</organism>
<dbReference type="Pfam" id="PF12796">
    <property type="entry name" value="Ank_2"/>
    <property type="match status" value="1"/>
</dbReference>
<evidence type="ECO:0000256" key="2">
    <source>
        <dbReference type="ARBA" id="ARBA00023043"/>
    </source>
</evidence>
<dbReference type="EMBL" id="SOSA01000360">
    <property type="protein sequence ID" value="THC92087.1"/>
    <property type="molecule type" value="Genomic_DNA"/>
</dbReference>
<evidence type="ECO:0000259" key="4">
    <source>
        <dbReference type="PROSITE" id="PS51704"/>
    </source>
</evidence>
<reference evidence="5 6" key="1">
    <citation type="submission" date="2019-03" db="EMBL/GenBank/DDBJ databases">
        <title>The genome sequence of a newly discovered highly antifungal drug resistant Aspergillus species, Aspergillus tanneri NIH 1004.</title>
        <authorList>
            <person name="Mounaud S."/>
            <person name="Singh I."/>
            <person name="Joardar V."/>
            <person name="Pakala S."/>
            <person name="Pakala S."/>
            <person name="Venepally P."/>
            <person name="Hoover J."/>
            <person name="Nierman W."/>
            <person name="Chung J."/>
            <person name="Losada L."/>
        </authorList>
    </citation>
    <scope>NUCLEOTIDE SEQUENCE [LARGE SCALE GENOMIC DNA]</scope>
    <source>
        <strain evidence="5 6">NIH1004</strain>
    </source>
</reference>
<dbReference type="Gene3D" id="1.25.40.20">
    <property type="entry name" value="Ankyrin repeat-containing domain"/>
    <property type="match status" value="1"/>
</dbReference>
<dbReference type="InterPro" id="IPR030395">
    <property type="entry name" value="GP_PDE_dom"/>
</dbReference>
<dbReference type="STRING" id="1220188.A0A4S3JCL5"/>
<evidence type="ECO:0000256" key="1">
    <source>
        <dbReference type="ARBA" id="ARBA00022737"/>
    </source>
</evidence>
<dbReference type="PROSITE" id="PS50088">
    <property type="entry name" value="ANK_REPEAT"/>
    <property type="match status" value="2"/>
</dbReference>
<dbReference type="InterPro" id="IPR017946">
    <property type="entry name" value="PLC-like_Pdiesterase_TIM-brl"/>
</dbReference>
<dbReference type="SMART" id="SM00248">
    <property type="entry name" value="ANK"/>
    <property type="match status" value="3"/>
</dbReference>
<feature type="repeat" description="ANK" evidence="3">
    <location>
        <begin position="49"/>
        <end position="73"/>
    </location>
</feature>
<dbReference type="InterPro" id="IPR036770">
    <property type="entry name" value="Ankyrin_rpt-contain_sf"/>
</dbReference>
<dbReference type="InterPro" id="IPR002110">
    <property type="entry name" value="Ankyrin_rpt"/>
</dbReference>
<dbReference type="Gene3D" id="3.20.20.190">
    <property type="entry name" value="Phosphatidylinositol (PI) phosphodiesterase"/>
    <property type="match status" value="1"/>
</dbReference>
<gene>
    <name evidence="5" type="ORF">EYZ11_008440</name>
</gene>
<dbReference type="VEuPathDB" id="FungiDB:EYZ11_008440"/>
<dbReference type="PROSITE" id="PS50007">
    <property type="entry name" value="PIPLC_X_DOMAIN"/>
    <property type="match status" value="1"/>
</dbReference>